<keyword evidence="1" id="KW-0472">Membrane</keyword>
<dbReference type="EMBL" id="SBKP01000003">
    <property type="protein sequence ID" value="RXR29756.1"/>
    <property type="molecule type" value="Genomic_DNA"/>
</dbReference>
<feature type="transmembrane region" description="Helical" evidence="1">
    <location>
        <begin position="58"/>
        <end position="77"/>
    </location>
</feature>
<feature type="transmembrane region" description="Helical" evidence="1">
    <location>
        <begin position="26"/>
        <end position="46"/>
    </location>
</feature>
<dbReference type="OrthoDB" id="7764375at2"/>
<dbReference type="InterPro" id="IPR009495">
    <property type="entry name" value="NrsF"/>
</dbReference>
<evidence type="ECO:0000313" key="3">
    <source>
        <dbReference type="Proteomes" id="UP000290958"/>
    </source>
</evidence>
<feature type="transmembrane region" description="Helical" evidence="1">
    <location>
        <begin position="89"/>
        <end position="108"/>
    </location>
</feature>
<keyword evidence="1" id="KW-0812">Transmembrane</keyword>
<reference evidence="3" key="1">
    <citation type="submission" date="2019-01" db="EMBL/GenBank/DDBJ databases">
        <title>Cytophagaceae bacterium strain CAR-16.</title>
        <authorList>
            <person name="Chen W.-M."/>
        </authorList>
    </citation>
    <scope>NUCLEOTIDE SEQUENCE [LARGE SCALE GENOMIC DNA]</scope>
    <source>
        <strain evidence="3">CHR27</strain>
    </source>
</reference>
<comment type="caution">
    <text evidence="2">The sequence shown here is derived from an EMBL/GenBank/DDBJ whole genome shotgun (WGS) entry which is preliminary data.</text>
</comment>
<keyword evidence="3" id="KW-1185">Reference proteome</keyword>
<evidence type="ECO:0000313" key="2">
    <source>
        <dbReference type="EMBL" id="RXR29756.1"/>
    </source>
</evidence>
<gene>
    <name evidence="2" type="ORF">EQG66_04175</name>
</gene>
<organism evidence="2 3">
    <name type="scientific">Sphingobium fluviale</name>
    <dbReference type="NCBI Taxonomy" id="2506423"/>
    <lineage>
        <taxon>Bacteria</taxon>
        <taxon>Pseudomonadati</taxon>
        <taxon>Pseudomonadota</taxon>
        <taxon>Alphaproteobacteria</taxon>
        <taxon>Sphingomonadales</taxon>
        <taxon>Sphingomonadaceae</taxon>
        <taxon>Sphingobium</taxon>
    </lineage>
</organism>
<proteinExistence type="predicted"/>
<feature type="transmembrane region" description="Helical" evidence="1">
    <location>
        <begin position="185"/>
        <end position="207"/>
    </location>
</feature>
<feature type="transmembrane region" description="Helical" evidence="1">
    <location>
        <begin position="120"/>
        <end position="147"/>
    </location>
</feature>
<name>A0A4V1N3T2_9SPHN</name>
<dbReference type="AlphaFoldDB" id="A0A4V1N3T2"/>
<accession>A0A4V1N3T2</accession>
<keyword evidence="1" id="KW-1133">Transmembrane helix</keyword>
<sequence>MNTDQLIEALASDVAPVSRHAVGRRLVAGIALGAIGTILLIGLWLGFNPQLDVAMRHYSFWVKWGYTLSLGICAVVATTRLARPDSGTLGWLWVMALPVALLTAIGIFEMSRVPSAQWLAMWLGETWSVCSSIVFMLSLPIFGGLLWSFRRLAPTRLRAAGATAGLTAGAWAATLYCLHCPEVSAIFVLTWYTLGISLATLAGAVLGPRLMRW</sequence>
<feature type="transmembrane region" description="Helical" evidence="1">
    <location>
        <begin position="159"/>
        <end position="179"/>
    </location>
</feature>
<evidence type="ECO:0000256" key="1">
    <source>
        <dbReference type="SAM" id="Phobius"/>
    </source>
</evidence>
<dbReference type="Proteomes" id="UP000290958">
    <property type="component" value="Unassembled WGS sequence"/>
</dbReference>
<protein>
    <submittedName>
        <fullName evidence="2">DUF1109 domain-containing protein</fullName>
    </submittedName>
</protein>
<dbReference type="Pfam" id="PF06532">
    <property type="entry name" value="NrsF"/>
    <property type="match status" value="1"/>
</dbReference>
<dbReference type="RefSeq" id="WP_129403296.1">
    <property type="nucleotide sequence ID" value="NZ_SBKP01000003.1"/>
</dbReference>